<sequence length="31" mass="3789">MTGNLPDLFYMIWLGPFAEAWNNFAFWFNQF</sequence>
<gene>
    <name evidence="1" type="ORF">SAMN04490220_8369</name>
</gene>
<protein>
    <submittedName>
        <fullName evidence="1">Uncharacterized protein</fullName>
    </submittedName>
</protein>
<dbReference type="AlphaFoldDB" id="A0A1H5JVX9"/>
<name>A0A1H5JVX9_RHOJO</name>
<proteinExistence type="predicted"/>
<dbReference type="Proteomes" id="UP000183407">
    <property type="component" value="Unassembled WGS sequence"/>
</dbReference>
<evidence type="ECO:0000313" key="2">
    <source>
        <dbReference type="Proteomes" id="UP000183407"/>
    </source>
</evidence>
<evidence type="ECO:0000313" key="1">
    <source>
        <dbReference type="EMBL" id="SEE56051.1"/>
    </source>
</evidence>
<organism evidence="1 2">
    <name type="scientific">Rhodococcus jostii</name>
    <dbReference type="NCBI Taxonomy" id="132919"/>
    <lineage>
        <taxon>Bacteria</taxon>
        <taxon>Bacillati</taxon>
        <taxon>Actinomycetota</taxon>
        <taxon>Actinomycetes</taxon>
        <taxon>Mycobacteriales</taxon>
        <taxon>Nocardiaceae</taxon>
        <taxon>Rhodococcus</taxon>
    </lineage>
</organism>
<dbReference type="EMBL" id="FNTL01000004">
    <property type="protein sequence ID" value="SEE56051.1"/>
    <property type="molecule type" value="Genomic_DNA"/>
</dbReference>
<accession>A0A1H5JVX9</accession>
<reference evidence="2" key="1">
    <citation type="submission" date="2016-10" db="EMBL/GenBank/DDBJ databases">
        <authorList>
            <person name="Varghese N."/>
        </authorList>
    </citation>
    <scope>NUCLEOTIDE SEQUENCE [LARGE SCALE GENOMIC DNA]</scope>
    <source>
        <strain evidence="2">DSM 44719</strain>
    </source>
</reference>